<evidence type="ECO:0000313" key="4">
    <source>
        <dbReference type="Proteomes" id="UP000237846"/>
    </source>
</evidence>
<keyword evidence="2" id="KW-0472">Membrane</keyword>
<organism evidence="3 4">
    <name type="scientific">Allonocardiopsis opalescens</name>
    <dbReference type="NCBI Taxonomy" id="1144618"/>
    <lineage>
        <taxon>Bacteria</taxon>
        <taxon>Bacillati</taxon>
        <taxon>Actinomycetota</taxon>
        <taxon>Actinomycetes</taxon>
        <taxon>Streptosporangiales</taxon>
        <taxon>Allonocardiopsis</taxon>
    </lineage>
</organism>
<dbReference type="Pfam" id="PF14029">
    <property type="entry name" value="DUF4244"/>
    <property type="match status" value="1"/>
</dbReference>
<feature type="transmembrane region" description="Helical" evidence="2">
    <location>
        <begin position="256"/>
        <end position="274"/>
    </location>
</feature>
<feature type="compositionally biased region" description="Polar residues" evidence="1">
    <location>
        <begin position="12"/>
        <end position="23"/>
    </location>
</feature>
<comment type="caution">
    <text evidence="3">The sequence shown here is derived from an EMBL/GenBank/DDBJ whole genome shotgun (WGS) entry which is preliminary data.</text>
</comment>
<dbReference type="RefSeq" id="WP_342755663.1">
    <property type="nucleotide sequence ID" value="NZ_PVZC01000003.1"/>
</dbReference>
<feature type="region of interest" description="Disordered" evidence="1">
    <location>
        <begin position="1"/>
        <end position="83"/>
    </location>
</feature>
<gene>
    <name evidence="3" type="ORF">CLV72_10367</name>
</gene>
<protein>
    <submittedName>
        <fullName evidence="3">Uncharacterized protein DUF4244</fullName>
    </submittedName>
</protein>
<evidence type="ECO:0000256" key="1">
    <source>
        <dbReference type="SAM" id="MobiDB-lite"/>
    </source>
</evidence>
<dbReference type="AlphaFoldDB" id="A0A2T0Q6P9"/>
<keyword evidence="4" id="KW-1185">Reference proteome</keyword>
<keyword evidence="2" id="KW-0812">Transmembrane</keyword>
<evidence type="ECO:0000256" key="2">
    <source>
        <dbReference type="SAM" id="Phobius"/>
    </source>
</evidence>
<dbReference type="Proteomes" id="UP000237846">
    <property type="component" value="Unassembled WGS sequence"/>
</dbReference>
<name>A0A2T0Q6P9_9ACTN</name>
<dbReference type="InterPro" id="IPR025338">
    <property type="entry name" value="DUF4244"/>
</dbReference>
<sequence length="295" mass="29474">MASESDGLVDSPFSSQANMSTPQRADISASRPPVFHPCQSARPQAGAARSTCPQPAGNPSRRAPRGTRMVVGEPPREGGGRGCGGVVHRGRAGGGVVHRFGGAHLVAGLAAEAVLAAAAAVAGPPDGSVEEAMRTDSGRALTQLARGIVPARGLAGRGVRSASPARAGCFRPRGRCAGGDAAGAGWAAVRRRGGGALGRHPAGGPAVGCPAARRRGALPEGRLGTGVARVGRRAEYRHGGVAPRGSADDGMATAEYAVVLIAACAFAAVLYRILTSEDVSQQLVALVNRALGLAG</sequence>
<reference evidence="3 4" key="1">
    <citation type="submission" date="2018-03" db="EMBL/GenBank/DDBJ databases">
        <title>Genomic Encyclopedia of Archaeal and Bacterial Type Strains, Phase II (KMG-II): from individual species to whole genera.</title>
        <authorList>
            <person name="Goeker M."/>
        </authorList>
    </citation>
    <scope>NUCLEOTIDE SEQUENCE [LARGE SCALE GENOMIC DNA]</scope>
    <source>
        <strain evidence="3 4">DSM 45601</strain>
    </source>
</reference>
<keyword evidence="2" id="KW-1133">Transmembrane helix</keyword>
<dbReference type="EMBL" id="PVZC01000003">
    <property type="protein sequence ID" value="PRX99471.1"/>
    <property type="molecule type" value="Genomic_DNA"/>
</dbReference>
<evidence type="ECO:0000313" key="3">
    <source>
        <dbReference type="EMBL" id="PRX99471.1"/>
    </source>
</evidence>
<accession>A0A2T0Q6P9</accession>
<proteinExistence type="predicted"/>